<feature type="signal peptide" evidence="1">
    <location>
        <begin position="1"/>
        <end position="17"/>
    </location>
</feature>
<feature type="chain" id="PRO_5043998002" description="Lipoprotein" evidence="1">
    <location>
        <begin position="18"/>
        <end position="44"/>
    </location>
</feature>
<dbReference type="AlphaFoldDB" id="A0AAU8TFZ2"/>
<evidence type="ECO:0008006" key="4">
    <source>
        <dbReference type="Google" id="ProtNLM"/>
    </source>
</evidence>
<protein>
    <recommendedName>
        <fullName evidence="4">Lipoprotein</fullName>
    </recommendedName>
</protein>
<evidence type="ECO:0000313" key="3">
    <source>
        <dbReference type="Proteomes" id="UP000033099"/>
    </source>
</evidence>
<organism evidence="2 3">
    <name type="scientific">Pseudomonas synxantha</name>
    <dbReference type="NCBI Taxonomy" id="47883"/>
    <lineage>
        <taxon>Bacteria</taxon>
        <taxon>Pseudomonadati</taxon>
        <taxon>Pseudomonadota</taxon>
        <taxon>Gammaproteobacteria</taxon>
        <taxon>Pseudomonadales</taxon>
        <taxon>Pseudomonadaceae</taxon>
        <taxon>Pseudomonas</taxon>
    </lineage>
</organism>
<dbReference type="EMBL" id="CP011117">
    <property type="protein sequence ID" value="AKA81658.1"/>
    <property type="molecule type" value="Genomic_DNA"/>
</dbReference>
<reference evidence="2 3" key="1">
    <citation type="journal article" date="2015" name="Genome Announc.">
        <title>Complete Genome Sequence of Biocontrol Strain Pseudomonas fluorescens LBUM223.</title>
        <authorList>
            <person name="Roquigny R."/>
            <person name="Arseneault T."/>
            <person name="Gadkar V.J."/>
            <person name="Novinscak A."/>
            <person name="Joly D.L."/>
            <person name="Filion M."/>
        </authorList>
    </citation>
    <scope>NUCLEOTIDE SEQUENCE [LARGE SCALE GENOMIC DNA]</scope>
    <source>
        <strain evidence="2 3">LBUM223</strain>
    </source>
</reference>
<proteinExistence type="predicted"/>
<gene>
    <name evidence="2" type="ORF">VO64_1112</name>
</gene>
<sequence length="44" mass="4200">MSALCAPPALIVLPLSAAGFVAACHGVAPGGQGQFPGTHGKDLA</sequence>
<evidence type="ECO:0000256" key="1">
    <source>
        <dbReference type="SAM" id="SignalP"/>
    </source>
</evidence>
<dbReference type="Proteomes" id="UP000033099">
    <property type="component" value="Chromosome"/>
</dbReference>
<accession>A0AAU8TFZ2</accession>
<name>A0AAU8TFZ2_9PSED</name>
<keyword evidence="1" id="KW-0732">Signal</keyword>
<evidence type="ECO:0000313" key="2">
    <source>
        <dbReference type="EMBL" id="AKA81658.1"/>
    </source>
</evidence>
<dbReference type="KEGG" id="pfb:VO64_1112"/>